<protein>
    <recommendedName>
        <fullName evidence="3">Peptide methionine sulfoxide reductase MsrB</fullName>
        <ecNumber evidence="3">1.8.4.12</ecNumber>
    </recommendedName>
    <alternativeName>
        <fullName evidence="3">Peptide-methionine (R)-S-oxide reductase</fullName>
    </alternativeName>
</protein>
<dbReference type="Proteomes" id="UP001182303">
    <property type="component" value="Unassembled WGS sequence"/>
</dbReference>
<dbReference type="FunFam" id="2.170.150.20:FF:000003">
    <property type="entry name" value="Peptide methionine sulfoxide reductase MsrB"/>
    <property type="match status" value="1"/>
</dbReference>
<comment type="caution">
    <text evidence="3">Lacks conserved residue(s) required for the propagation of feature annotation.</text>
</comment>
<accession>A0AAE4JRF5</accession>
<comment type="caution">
    <text evidence="5">The sequence shown here is derived from an EMBL/GenBank/DDBJ whole genome shotgun (WGS) entry which is preliminary data.</text>
</comment>
<dbReference type="GO" id="GO:0006979">
    <property type="term" value="P:response to oxidative stress"/>
    <property type="evidence" value="ECO:0007669"/>
    <property type="project" value="InterPro"/>
</dbReference>
<evidence type="ECO:0000256" key="3">
    <source>
        <dbReference type="HAMAP-Rule" id="MF_01400"/>
    </source>
</evidence>
<gene>
    <name evidence="3 5" type="primary">msrB</name>
    <name evidence="5" type="ORF">P9J83_02375</name>
</gene>
<reference evidence="5" key="1">
    <citation type="submission" date="2023-04" db="EMBL/GenBank/DDBJ databases">
        <title>Assessment of the microbiological origin of a defect in Grana Padano cheese.</title>
        <authorList>
            <person name="Zago M."/>
            <person name="Rossetti L."/>
            <person name="Bonvini B."/>
            <person name="Carminati D."/>
            <person name="Giraffa G."/>
        </authorList>
    </citation>
    <scope>NUCLEOTIDE SEQUENCE</scope>
    <source>
        <strain evidence="5">4990</strain>
    </source>
</reference>
<dbReference type="InterPro" id="IPR028427">
    <property type="entry name" value="Met_Sox_Rdtase_MsrB"/>
</dbReference>
<dbReference type="NCBIfam" id="TIGR00357">
    <property type="entry name" value="peptide-methionine (R)-S-oxide reductase MsrB"/>
    <property type="match status" value="1"/>
</dbReference>
<dbReference type="InterPro" id="IPR002579">
    <property type="entry name" value="Met_Sox_Rdtase_MsrB_dom"/>
</dbReference>
<evidence type="ECO:0000256" key="1">
    <source>
        <dbReference type="ARBA" id="ARBA00023002"/>
    </source>
</evidence>
<proteinExistence type="inferred from homology"/>
<sequence length="149" mass="17104">MDKNYSKKSKEELKKILTSEQYNVTQENGTEAPYKNEYWDLNKEGVYVDITTGEPLFTSKDKFYSSCGWPAFSKPIDEKVVKESIDKSYGMIRSEVRSKNSDSHLGHVFSDGPEELGGLRYCINSASLKFIPKDKLQQEGYGDYLKLFK</sequence>
<keyword evidence="1 3" id="KW-0560">Oxidoreductase</keyword>
<feature type="domain" description="MsrB" evidence="4">
    <location>
        <begin position="10"/>
        <end position="133"/>
    </location>
</feature>
<evidence type="ECO:0000259" key="4">
    <source>
        <dbReference type="PROSITE" id="PS51790"/>
    </source>
</evidence>
<dbReference type="SUPFAM" id="SSF51316">
    <property type="entry name" value="Mss4-like"/>
    <property type="match status" value="1"/>
</dbReference>
<evidence type="ECO:0000313" key="5">
    <source>
        <dbReference type="EMBL" id="MDS1002350.1"/>
    </source>
</evidence>
<feature type="active site" description="Nucleophile" evidence="3">
    <location>
        <position position="122"/>
    </location>
</feature>
<dbReference type="PANTHER" id="PTHR10173:SF59">
    <property type="entry name" value="PEPTIDE METHIONINE SULFOXIDE REDUCTASE MSRA_MSRB"/>
    <property type="match status" value="1"/>
</dbReference>
<organism evidence="5 6">
    <name type="scientific">Clostridium sporogenes</name>
    <dbReference type="NCBI Taxonomy" id="1509"/>
    <lineage>
        <taxon>Bacteria</taxon>
        <taxon>Bacillati</taxon>
        <taxon>Bacillota</taxon>
        <taxon>Clostridia</taxon>
        <taxon>Eubacteriales</taxon>
        <taxon>Clostridiaceae</taxon>
        <taxon>Clostridium</taxon>
    </lineage>
</organism>
<dbReference type="EMBL" id="JARUIS010000002">
    <property type="protein sequence ID" value="MDS1002350.1"/>
    <property type="molecule type" value="Genomic_DNA"/>
</dbReference>
<dbReference type="Pfam" id="PF01641">
    <property type="entry name" value="SelR"/>
    <property type="match status" value="1"/>
</dbReference>
<dbReference type="RefSeq" id="WP_310942757.1">
    <property type="nucleotide sequence ID" value="NZ_JARUIS010000002.1"/>
</dbReference>
<evidence type="ECO:0000256" key="2">
    <source>
        <dbReference type="ARBA" id="ARBA00048488"/>
    </source>
</evidence>
<dbReference type="PROSITE" id="PS51790">
    <property type="entry name" value="MSRB"/>
    <property type="match status" value="1"/>
</dbReference>
<dbReference type="InterPro" id="IPR011057">
    <property type="entry name" value="Mss4-like_sf"/>
</dbReference>
<dbReference type="HAMAP" id="MF_01400">
    <property type="entry name" value="MsrB"/>
    <property type="match status" value="1"/>
</dbReference>
<comment type="catalytic activity">
    <reaction evidence="2 3">
        <text>L-methionyl-[protein] + [thioredoxin]-disulfide + H2O = L-methionyl-(R)-S-oxide-[protein] + [thioredoxin]-dithiol</text>
        <dbReference type="Rhea" id="RHEA:24164"/>
        <dbReference type="Rhea" id="RHEA-COMP:10698"/>
        <dbReference type="Rhea" id="RHEA-COMP:10700"/>
        <dbReference type="Rhea" id="RHEA-COMP:12313"/>
        <dbReference type="Rhea" id="RHEA-COMP:12314"/>
        <dbReference type="ChEBI" id="CHEBI:15377"/>
        <dbReference type="ChEBI" id="CHEBI:16044"/>
        <dbReference type="ChEBI" id="CHEBI:29950"/>
        <dbReference type="ChEBI" id="CHEBI:45764"/>
        <dbReference type="ChEBI" id="CHEBI:50058"/>
        <dbReference type="EC" id="1.8.4.12"/>
    </reaction>
</comment>
<dbReference type="GO" id="GO:0030091">
    <property type="term" value="P:protein repair"/>
    <property type="evidence" value="ECO:0007669"/>
    <property type="project" value="InterPro"/>
</dbReference>
<dbReference type="EC" id="1.8.4.12" evidence="3"/>
<dbReference type="PANTHER" id="PTHR10173">
    <property type="entry name" value="METHIONINE SULFOXIDE REDUCTASE"/>
    <property type="match status" value="1"/>
</dbReference>
<comment type="similarity">
    <text evidence="3">Belongs to the MsrB Met sulfoxide reductase family.</text>
</comment>
<dbReference type="GO" id="GO:0033743">
    <property type="term" value="F:peptide-methionine (R)-S-oxide reductase activity"/>
    <property type="evidence" value="ECO:0007669"/>
    <property type="project" value="UniProtKB-UniRule"/>
</dbReference>
<name>A0AAE4JRF5_CLOSG</name>
<dbReference type="GO" id="GO:0005737">
    <property type="term" value="C:cytoplasm"/>
    <property type="evidence" value="ECO:0007669"/>
    <property type="project" value="TreeGrafter"/>
</dbReference>
<dbReference type="Gene3D" id="2.170.150.20">
    <property type="entry name" value="Peptide methionine sulfoxide reductase"/>
    <property type="match status" value="1"/>
</dbReference>
<evidence type="ECO:0000313" key="6">
    <source>
        <dbReference type="Proteomes" id="UP001182303"/>
    </source>
</evidence>
<dbReference type="AlphaFoldDB" id="A0AAE4JRF5"/>